<dbReference type="PANTHER" id="PTHR22754">
    <property type="entry name" value="DISCO-INTERACTING PROTEIN 2 DIP2 -RELATED"/>
    <property type="match status" value="1"/>
</dbReference>
<gene>
    <name evidence="7" type="ORF">MTER_08140</name>
</gene>
<dbReference type="Pfam" id="PF00501">
    <property type="entry name" value="AMP-binding"/>
    <property type="match status" value="1"/>
</dbReference>
<dbReference type="SUPFAM" id="SSF56801">
    <property type="entry name" value="Acetyl-CoA synthetase-like"/>
    <property type="match status" value="1"/>
</dbReference>
<dbReference type="RefSeq" id="WP_085261326.1">
    <property type="nucleotide sequence ID" value="NZ_AP022564.1"/>
</dbReference>
<evidence type="ECO:0000259" key="6">
    <source>
        <dbReference type="Pfam" id="PF23024"/>
    </source>
</evidence>
<keyword evidence="2" id="KW-0436">Ligase</keyword>
<dbReference type="InterPro" id="IPR000873">
    <property type="entry name" value="AMP-dep_synth/lig_dom"/>
</dbReference>
<dbReference type="Gene3D" id="3.30.300.30">
    <property type="match status" value="1"/>
</dbReference>
<evidence type="ECO:0000259" key="5">
    <source>
        <dbReference type="Pfam" id="PF00501"/>
    </source>
</evidence>
<comment type="similarity">
    <text evidence="1">Belongs to the ATP-dependent AMP-binding enzyme family.</text>
</comment>
<dbReference type="GO" id="GO:0016874">
    <property type="term" value="F:ligase activity"/>
    <property type="evidence" value="ECO:0007669"/>
    <property type="project" value="UniProtKB-KW"/>
</dbReference>
<dbReference type="InterPro" id="IPR025110">
    <property type="entry name" value="AMP-bd_C"/>
</dbReference>
<keyword evidence="8" id="KW-1185">Reference proteome</keyword>
<evidence type="ECO:0000256" key="1">
    <source>
        <dbReference type="ARBA" id="ARBA00006432"/>
    </source>
</evidence>
<dbReference type="InterPro" id="IPR042099">
    <property type="entry name" value="ANL_N_sf"/>
</dbReference>
<dbReference type="GO" id="GO:0006633">
    <property type="term" value="P:fatty acid biosynthetic process"/>
    <property type="evidence" value="ECO:0007669"/>
    <property type="project" value="TreeGrafter"/>
</dbReference>
<dbReference type="AlphaFoldDB" id="A0AAD1MFG4"/>
<sequence>MPEDTEDTAAARTLVDLLRQQADRHREKAAFVFAPDGADEQGRLTYAELDRRARAIAAGLQQQGAAGRRVLTVCRPGLDSVAAYFGCLYAGAIAVPVQDRLARLTLIAPDARAGFALADAESQEKLRTRVDGFMKRPLRWLAPEQPGADPDSWTPPDIDADTTATLQYTSGSTRAPKGVVLTHANLLANLAAIREAWGGDERAVTVYWLPQHHDMGLIGGILEMVYVGCTTVLMSPASFIMRPMRWLEAMSRYRATGTTAPNFAYQLCVERSTAEERAALDLSQWSTAMNGAEPVQATTLRDFAEAFAPAGFRPEAFLPVYGLAEATLLVSGGSDANAPVVRHIDRTALGEDRVVEITDAADDDPGVVELIGCGRPRGGQQIVIVDPETRRRRDSDRVGEIWISGPCVAHGYRGKPEDTEQTFGAYLADTGEGPYLRTGDLGFLRAGEIFITGRCKDLIIIRGNNYYPNDIEKTVQGSHPALLSGRGAAFSIAPKPGDGEELVVVQEVSPPADATGFTTVLEAIKAVIIRHHGIGVHAVVLVEPGSIPTTSSGKIQRQAARQRFLDGGFIALAEWHAAQGAGSGAGEPVAAVRTAAAAQRAVALQYWKSRQD</sequence>
<feature type="domain" description="AMP-binding enzyme C-terminal" evidence="6">
    <location>
        <begin position="457"/>
        <end position="567"/>
    </location>
</feature>
<dbReference type="InterPro" id="IPR045851">
    <property type="entry name" value="AMP-bd_C_sf"/>
</dbReference>
<dbReference type="FunFam" id="3.40.50.12780:FF:000013">
    <property type="entry name" value="Long-chain-fatty-acid--AMP ligase FadD32"/>
    <property type="match status" value="1"/>
</dbReference>
<dbReference type="GO" id="GO:0070566">
    <property type="term" value="F:adenylyltransferase activity"/>
    <property type="evidence" value="ECO:0007669"/>
    <property type="project" value="TreeGrafter"/>
</dbReference>
<dbReference type="PANTHER" id="PTHR22754:SF32">
    <property type="entry name" value="DISCO-INTERACTING PROTEIN 2"/>
    <property type="match status" value="1"/>
</dbReference>
<dbReference type="EMBL" id="AP022564">
    <property type="protein sequence ID" value="BBX21403.1"/>
    <property type="molecule type" value="Genomic_DNA"/>
</dbReference>
<dbReference type="Gene3D" id="3.40.50.12780">
    <property type="entry name" value="N-terminal domain of ligase-like"/>
    <property type="match status" value="1"/>
</dbReference>
<reference evidence="7 8" key="1">
    <citation type="journal article" date="2019" name="Emerg. Microbes Infect.">
        <title>Comprehensive subspecies identification of 175 nontuberculous mycobacteria species based on 7547 genomic profiles.</title>
        <authorList>
            <person name="Matsumoto Y."/>
            <person name="Kinjo T."/>
            <person name="Motooka D."/>
            <person name="Nabeya D."/>
            <person name="Jung N."/>
            <person name="Uechi K."/>
            <person name="Horii T."/>
            <person name="Iida T."/>
            <person name="Fujita J."/>
            <person name="Nakamura S."/>
        </authorList>
    </citation>
    <scope>NUCLEOTIDE SEQUENCE [LARGE SCALE GENOMIC DNA]</scope>
    <source>
        <strain evidence="7 8">JCM 12143</strain>
    </source>
</reference>
<dbReference type="InterPro" id="IPR040097">
    <property type="entry name" value="FAAL/FAAC"/>
</dbReference>
<dbReference type="Pfam" id="PF23024">
    <property type="entry name" value="AMP-dom_DIP2-like"/>
    <property type="match status" value="1"/>
</dbReference>
<dbReference type="CDD" id="cd05931">
    <property type="entry name" value="FAAL"/>
    <property type="match status" value="1"/>
</dbReference>
<feature type="domain" description="AMP-dependent synthetase/ligase" evidence="5">
    <location>
        <begin position="18"/>
        <end position="412"/>
    </location>
</feature>
<proteinExistence type="inferred from homology"/>
<evidence type="ECO:0000313" key="7">
    <source>
        <dbReference type="EMBL" id="BBX21403.1"/>
    </source>
</evidence>
<organism evidence="7 8">
    <name type="scientific">Mycolicibacter terrae</name>
    <dbReference type="NCBI Taxonomy" id="1788"/>
    <lineage>
        <taxon>Bacteria</taxon>
        <taxon>Bacillati</taxon>
        <taxon>Actinomycetota</taxon>
        <taxon>Actinomycetes</taxon>
        <taxon>Mycobacteriales</taxon>
        <taxon>Mycobacteriaceae</taxon>
        <taxon>Mycolicibacter</taxon>
    </lineage>
</organism>
<protein>
    <submittedName>
        <fullName evidence="7">Acyl-CoA synthetase</fullName>
    </submittedName>
</protein>
<evidence type="ECO:0000256" key="4">
    <source>
        <dbReference type="ARBA" id="ARBA00023098"/>
    </source>
</evidence>
<evidence type="ECO:0000256" key="2">
    <source>
        <dbReference type="ARBA" id="ARBA00022598"/>
    </source>
</evidence>
<dbReference type="Proteomes" id="UP000467636">
    <property type="component" value="Chromosome"/>
</dbReference>
<accession>A0AAD1MFG4</accession>
<evidence type="ECO:0000313" key="8">
    <source>
        <dbReference type="Proteomes" id="UP000467636"/>
    </source>
</evidence>
<dbReference type="GO" id="GO:0071766">
    <property type="term" value="P:Actinobacterium-type cell wall biogenesis"/>
    <property type="evidence" value="ECO:0007669"/>
    <property type="project" value="UniProtKB-ARBA"/>
</dbReference>
<name>A0AAD1MFG4_9MYCO</name>
<keyword evidence="3" id="KW-0276">Fatty acid metabolism</keyword>
<evidence type="ECO:0000256" key="3">
    <source>
        <dbReference type="ARBA" id="ARBA00022832"/>
    </source>
</evidence>
<keyword evidence="4" id="KW-0443">Lipid metabolism</keyword>
<dbReference type="GO" id="GO:0005886">
    <property type="term" value="C:plasma membrane"/>
    <property type="evidence" value="ECO:0007669"/>
    <property type="project" value="TreeGrafter"/>
</dbReference>